<name>A0A7Z0EL63_9ACTN</name>
<organism evidence="1 2">
    <name type="scientific">Nocardiopsis aegyptia</name>
    <dbReference type="NCBI Taxonomy" id="220378"/>
    <lineage>
        <taxon>Bacteria</taxon>
        <taxon>Bacillati</taxon>
        <taxon>Actinomycetota</taxon>
        <taxon>Actinomycetes</taxon>
        <taxon>Streptosporangiales</taxon>
        <taxon>Nocardiopsidaceae</taxon>
        <taxon>Nocardiopsis</taxon>
    </lineage>
</organism>
<dbReference type="EMBL" id="JACCFS010000001">
    <property type="protein sequence ID" value="NYJ33328.1"/>
    <property type="molecule type" value="Genomic_DNA"/>
</dbReference>
<comment type="caution">
    <text evidence="1">The sequence shown here is derived from an EMBL/GenBank/DDBJ whole genome shotgun (WGS) entry which is preliminary data.</text>
</comment>
<evidence type="ECO:0000313" key="2">
    <source>
        <dbReference type="Proteomes" id="UP000572051"/>
    </source>
</evidence>
<sequence length="50" mass="5706">MVDHYEELLDERDARIAAERLADIKSGRSTTVPFDEAMRQIGLSEDELGR</sequence>
<gene>
    <name evidence="1" type="ORF">HNR10_001209</name>
</gene>
<dbReference type="RefSeq" id="WP_246406073.1">
    <property type="nucleotide sequence ID" value="NZ_JACCFS010000001.1"/>
</dbReference>
<keyword evidence="2" id="KW-1185">Reference proteome</keyword>
<accession>A0A7Z0EL63</accession>
<evidence type="ECO:0000313" key="1">
    <source>
        <dbReference type="EMBL" id="NYJ33328.1"/>
    </source>
</evidence>
<protein>
    <submittedName>
        <fullName evidence="1">Uncharacterized protein</fullName>
    </submittedName>
</protein>
<proteinExistence type="predicted"/>
<dbReference type="AlphaFoldDB" id="A0A7Z0EL63"/>
<reference evidence="1 2" key="1">
    <citation type="submission" date="2020-07" db="EMBL/GenBank/DDBJ databases">
        <title>Sequencing the genomes of 1000 actinobacteria strains.</title>
        <authorList>
            <person name="Klenk H.-P."/>
        </authorList>
    </citation>
    <scope>NUCLEOTIDE SEQUENCE [LARGE SCALE GENOMIC DNA]</scope>
    <source>
        <strain evidence="1 2">DSM 44442</strain>
    </source>
</reference>
<dbReference type="Proteomes" id="UP000572051">
    <property type="component" value="Unassembled WGS sequence"/>
</dbReference>